<feature type="region of interest" description="Disordered" evidence="1">
    <location>
        <begin position="1"/>
        <end position="29"/>
    </location>
</feature>
<dbReference type="RefSeq" id="WP_165097714.1">
    <property type="nucleotide sequence ID" value="NZ_CP049056.1"/>
</dbReference>
<dbReference type="AlphaFoldDB" id="A0A7L5BYJ5"/>
<proteinExistence type="predicted"/>
<sequence length="45" mass="5059">MKIVDPAQELGQALRRADSPQRSVVPLATPEALSRLTENRIDCRR</sequence>
<dbReference type="Proteomes" id="UP000503336">
    <property type="component" value="Chromosome"/>
</dbReference>
<keyword evidence="3" id="KW-1185">Reference proteome</keyword>
<evidence type="ECO:0000256" key="1">
    <source>
        <dbReference type="SAM" id="MobiDB-lite"/>
    </source>
</evidence>
<dbReference type="KEGG" id="hdh:G5B40_09035"/>
<name>A0A7L5BYJ5_9RHOB</name>
<reference evidence="2 3" key="1">
    <citation type="submission" date="2020-02" db="EMBL/GenBank/DDBJ databases">
        <title>complete genome sequence of Rhodobacteraceae bacterium.</title>
        <authorList>
            <person name="Park J."/>
            <person name="Kim Y.-S."/>
            <person name="Kim K.-H."/>
        </authorList>
    </citation>
    <scope>NUCLEOTIDE SEQUENCE [LARGE SCALE GENOMIC DNA]</scope>
    <source>
        <strain evidence="2 3">RR4-56</strain>
    </source>
</reference>
<evidence type="ECO:0000313" key="2">
    <source>
        <dbReference type="EMBL" id="QIE55587.1"/>
    </source>
</evidence>
<evidence type="ECO:0000313" key="3">
    <source>
        <dbReference type="Proteomes" id="UP000503336"/>
    </source>
</evidence>
<gene>
    <name evidence="2" type="ORF">G5B40_09035</name>
</gene>
<dbReference type="EMBL" id="CP049056">
    <property type="protein sequence ID" value="QIE55587.1"/>
    <property type="molecule type" value="Genomic_DNA"/>
</dbReference>
<accession>A0A7L5BYJ5</accession>
<organism evidence="2 3">
    <name type="scientific">Pikeienuella piscinae</name>
    <dbReference type="NCBI Taxonomy" id="2748098"/>
    <lineage>
        <taxon>Bacteria</taxon>
        <taxon>Pseudomonadati</taxon>
        <taxon>Pseudomonadota</taxon>
        <taxon>Alphaproteobacteria</taxon>
        <taxon>Rhodobacterales</taxon>
        <taxon>Paracoccaceae</taxon>
        <taxon>Pikeienuella</taxon>
    </lineage>
</organism>
<protein>
    <submittedName>
        <fullName evidence="2">Uncharacterized protein</fullName>
    </submittedName>
</protein>